<dbReference type="Gene3D" id="3.30.9.10">
    <property type="entry name" value="D-Amino Acid Oxidase, subunit A, domain 2"/>
    <property type="match status" value="1"/>
</dbReference>
<dbReference type="GO" id="GO:0005829">
    <property type="term" value="C:cytosol"/>
    <property type="evidence" value="ECO:0007669"/>
    <property type="project" value="GOC"/>
</dbReference>
<dbReference type="GO" id="GO:0042147">
    <property type="term" value="P:retrograde transport, endosome to Golgi"/>
    <property type="evidence" value="ECO:0007669"/>
    <property type="project" value="TreeGrafter"/>
</dbReference>
<dbReference type="Pfam" id="PF01266">
    <property type="entry name" value="DAO"/>
    <property type="match status" value="1"/>
</dbReference>
<dbReference type="PANTHER" id="PTHR13847:SF150">
    <property type="entry name" value="OXIDOREDUCTASE TDA3-RELATED"/>
    <property type="match status" value="1"/>
</dbReference>
<dbReference type="PANTHER" id="PTHR13847">
    <property type="entry name" value="SARCOSINE DEHYDROGENASE-RELATED"/>
    <property type="match status" value="1"/>
</dbReference>
<evidence type="ECO:0000313" key="4">
    <source>
        <dbReference type="Proteomes" id="UP001301769"/>
    </source>
</evidence>
<dbReference type="InterPro" id="IPR006076">
    <property type="entry name" value="FAD-dep_OxRdtase"/>
</dbReference>
<dbReference type="InterPro" id="IPR036188">
    <property type="entry name" value="FAD/NAD-bd_sf"/>
</dbReference>
<keyword evidence="4" id="KW-1185">Reference proteome</keyword>
<feature type="domain" description="FAD dependent oxidoreductase" evidence="2">
    <location>
        <begin position="25"/>
        <end position="450"/>
    </location>
</feature>
<organism evidence="3 4">
    <name type="scientific">Rhypophila decipiens</name>
    <dbReference type="NCBI Taxonomy" id="261697"/>
    <lineage>
        <taxon>Eukaryota</taxon>
        <taxon>Fungi</taxon>
        <taxon>Dikarya</taxon>
        <taxon>Ascomycota</taxon>
        <taxon>Pezizomycotina</taxon>
        <taxon>Sordariomycetes</taxon>
        <taxon>Sordariomycetidae</taxon>
        <taxon>Sordariales</taxon>
        <taxon>Naviculisporaceae</taxon>
        <taxon>Rhypophila</taxon>
    </lineage>
</organism>
<dbReference type="Proteomes" id="UP001301769">
    <property type="component" value="Unassembled WGS sequence"/>
</dbReference>
<protein>
    <submittedName>
        <fullName evidence="3">Oxidoreductase TDA3</fullName>
    </submittedName>
</protein>
<accession>A0AAN6YB04</accession>
<name>A0AAN6YB04_9PEZI</name>
<comment type="caution">
    <text evidence="3">The sequence shown here is derived from an EMBL/GenBank/DDBJ whole genome shotgun (WGS) entry which is preliminary data.</text>
</comment>
<gene>
    <name evidence="3" type="ORF">QBC37DRAFT_423096</name>
</gene>
<dbReference type="EMBL" id="MU858110">
    <property type="protein sequence ID" value="KAK4213317.1"/>
    <property type="molecule type" value="Genomic_DNA"/>
</dbReference>
<dbReference type="GO" id="GO:0005770">
    <property type="term" value="C:late endosome"/>
    <property type="evidence" value="ECO:0007669"/>
    <property type="project" value="TreeGrafter"/>
</dbReference>
<dbReference type="AlphaFoldDB" id="A0AAN6YB04"/>
<dbReference type="SUPFAM" id="SSF51905">
    <property type="entry name" value="FAD/NAD(P)-binding domain"/>
    <property type="match status" value="1"/>
</dbReference>
<dbReference type="Gene3D" id="3.50.50.60">
    <property type="entry name" value="FAD/NAD(P)-binding domain"/>
    <property type="match status" value="2"/>
</dbReference>
<reference evidence="3" key="1">
    <citation type="journal article" date="2023" name="Mol. Phylogenet. Evol.">
        <title>Genome-scale phylogeny and comparative genomics of the fungal order Sordariales.</title>
        <authorList>
            <person name="Hensen N."/>
            <person name="Bonometti L."/>
            <person name="Westerberg I."/>
            <person name="Brannstrom I.O."/>
            <person name="Guillou S."/>
            <person name="Cros-Aarteil S."/>
            <person name="Calhoun S."/>
            <person name="Haridas S."/>
            <person name="Kuo A."/>
            <person name="Mondo S."/>
            <person name="Pangilinan J."/>
            <person name="Riley R."/>
            <person name="LaButti K."/>
            <person name="Andreopoulos B."/>
            <person name="Lipzen A."/>
            <person name="Chen C."/>
            <person name="Yan M."/>
            <person name="Daum C."/>
            <person name="Ng V."/>
            <person name="Clum A."/>
            <person name="Steindorff A."/>
            <person name="Ohm R.A."/>
            <person name="Martin F."/>
            <person name="Silar P."/>
            <person name="Natvig D.O."/>
            <person name="Lalanne C."/>
            <person name="Gautier V."/>
            <person name="Ament-Velasquez S.L."/>
            <person name="Kruys A."/>
            <person name="Hutchinson M.I."/>
            <person name="Powell A.J."/>
            <person name="Barry K."/>
            <person name="Miller A.N."/>
            <person name="Grigoriev I.V."/>
            <person name="Debuchy R."/>
            <person name="Gladieux P."/>
            <person name="Hiltunen Thoren M."/>
            <person name="Johannesson H."/>
        </authorList>
    </citation>
    <scope>NUCLEOTIDE SEQUENCE</scope>
    <source>
        <strain evidence="3">PSN293</strain>
    </source>
</reference>
<reference evidence="3" key="2">
    <citation type="submission" date="2023-05" db="EMBL/GenBank/DDBJ databases">
        <authorList>
            <consortium name="Lawrence Berkeley National Laboratory"/>
            <person name="Steindorff A."/>
            <person name="Hensen N."/>
            <person name="Bonometti L."/>
            <person name="Westerberg I."/>
            <person name="Brannstrom I.O."/>
            <person name="Guillou S."/>
            <person name="Cros-Aarteil S."/>
            <person name="Calhoun S."/>
            <person name="Haridas S."/>
            <person name="Kuo A."/>
            <person name="Mondo S."/>
            <person name="Pangilinan J."/>
            <person name="Riley R."/>
            <person name="Labutti K."/>
            <person name="Andreopoulos B."/>
            <person name="Lipzen A."/>
            <person name="Chen C."/>
            <person name="Yanf M."/>
            <person name="Daum C."/>
            <person name="Ng V."/>
            <person name="Clum A."/>
            <person name="Ohm R."/>
            <person name="Martin F."/>
            <person name="Silar P."/>
            <person name="Natvig D."/>
            <person name="Lalanne C."/>
            <person name="Gautier V."/>
            <person name="Ament-Velasquez S.L."/>
            <person name="Kruys A."/>
            <person name="Hutchinson M.I."/>
            <person name="Powell A.J."/>
            <person name="Barry K."/>
            <person name="Miller A.N."/>
            <person name="Grigoriev I.V."/>
            <person name="Debuchy R."/>
            <person name="Gladieux P."/>
            <person name="Thoren M.H."/>
            <person name="Johannesson H."/>
        </authorList>
    </citation>
    <scope>NUCLEOTIDE SEQUENCE</scope>
    <source>
        <strain evidence="3">PSN293</strain>
    </source>
</reference>
<proteinExistence type="predicted"/>
<evidence type="ECO:0000313" key="3">
    <source>
        <dbReference type="EMBL" id="KAK4213317.1"/>
    </source>
</evidence>
<sequence length="472" mass="51746">MASPSAPTDSGAFPEGMEQQGKRNIIIIGGGIMGCTTAYFLTRHPKYKPSQYQITLLEANAIASGASGKAGGLLGLWAYPECLVPLSYRLHRELAEEHGGAERWGYRRVECGSIRAVVKGVDDDQSKAKVPTSPQPKLDQTQPDPSPPPLPIQNTTTAQDENEDKDWEKLPKQDADASDLLKRSLLPQDLDWIDASLVDSYEEMGSEGRAETAQVHPFLFTTSMAQLAKESGVDIRLGAKVTKISFDKTRVQSVEYEKRQTGETVRIEADDSTDVVITAGPWTGRLFPPTRIHGIRAHSVVFDADVSPYAVFTQIQLPAGFMPEHRVRKGQKKRHRTRVDPEVYARPNGEVYACGETDSSIPLPETSDLVQADADQCEDLVAYFGTISSALKAATVKERNACYIPQHMRFGKEMEPIVGQTSVPGLWVASGHTCWGIQNGPATGYLMAEMLMEGGKASSANIDKLNPERFRV</sequence>
<evidence type="ECO:0000256" key="1">
    <source>
        <dbReference type="SAM" id="MobiDB-lite"/>
    </source>
</evidence>
<feature type="region of interest" description="Disordered" evidence="1">
    <location>
        <begin position="122"/>
        <end position="168"/>
    </location>
</feature>
<evidence type="ECO:0000259" key="2">
    <source>
        <dbReference type="Pfam" id="PF01266"/>
    </source>
</evidence>